<dbReference type="Pfam" id="PF09811">
    <property type="entry name" value="Yae1_N"/>
    <property type="match status" value="1"/>
</dbReference>
<sequence length="209" mass="23333">MPNETFDEILGLEESFYADGYQNGLDDGIVAGRIEGRKFGLEKGFEKYVEGAKLYGKSLVWANRVPQLQTTVSKQVEESEKPSEQTRDELSIAPLQLPSVSNNQRLVKHLQVLHALAESESLSTENTEDAVSDFDDRYKRAQAKAKIIEGMVGEPQRETEVSGKVLPRGDSNIEDASIGKRRGHPNSQRNPPDARQETVPSTNYRELES</sequence>
<dbReference type="InterPro" id="IPR052436">
    <property type="entry name" value="LTO1_adapter"/>
</dbReference>
<comment type="similarity">
    <text evidence="1">Belongs to the LTO1 family.</text>
</comment>
<feature type="compositionally biased region" description="Polar residues" evidence="2">
    <location>
        <begin position="198"/>
        <end position="209"/>
    </location>
</feature>
<dbReference type="OMA" id="QFYNEGY"/>
<feature type="compositionally biased region" description="Basic and acidic residues" evidence="2">
    <location>
        <begin position="75"/>
        <end position="90"/>
    </location>
</feature>
<dbReference type="eggNOG" id="ENOG502S9TX">
    <property type="taxonomic scope" value="Eukaryota"/>
</dbReference>
<dbReference type="PANTHER" id="PTHR28532:SF1">
    <property type="entry name" value="ORAL CANCER OVEREXPRESSED 1"/>
    <property type="match status" value="1"/>
</dbReference>
<dbReference type="KEGG" id="glz:GLAREA_00495"/>
<dbReference type="OrthoDB" id="48036at2759"/>
<evidence type="ECO:0000313" key="5">
    <source>
        <dbReference type="Proteomes" id="UP000016922"/>
    </source>
</evidence>
<dbReference type="HOGENOM" id="CLU_093235_1_0_1"/>
<evidence type="ECO:0000256" key="2">
    <source>
        <dbReference type="SAM" id="MobiDB-lite"/>
    </source>
</evidence>
<proteinExistence type="inferred from homology"/>
<dbReference type="InterPro" id="IPR019191">
    <property type="entry name" value="Essential_protein_Yae1_N"/>
</dbReference>
<dbReference type="RefSeq" id="XP_008083444.1">
    <property type="nucleotide sequence ID" value="XM_008085253.1"/>
</dbReference>
<dbReference type="Proteomes" id="UP000016922">
    <property type="component" value="Unassembled WGS sequence"/>
</dbReference>
<feature type="domain" description="Essential protein Yae1 N-terminal" evidence="3">
    <location>
        <begin position="20"/>
        <end position="57"/>
    </location>
</feature>
<gene>
    <name evidence="4" type="ORF">GLAREA_00495</name>
</gene>
<dbReference type="PANTHER" id="PTHR28532">
    <property type="entry name" value="GEO13458P1"/>
    <property type="match status" value="1"/>
</dbReference>
<feature type="region of interest" description="Disordered" evidence="2">
    <location>
        <begin position="72"/>
        <end position="93"/>
    </location>
</feature>
<reference evidence="4 5" key="1">
    <citation type="journal article" date="2013" name="BMC Genomics">
        <title>Genomics-driven discovery of the pneumocandin biosynthetic gene cluster in the fungus Glarea lozoyensis.</title>
        <authorList>
            <person name="Chen L."/>
            <person name="Yue Q."/>
            <person name="Zhang X."/>
            <person name="Xiang M."/>
            <person name="Wang C."/>
            <person name="Li S."/>
            <person name="Che Y."/>
            <person name="Ortiz-Lopez F.J."/>
            <person name="Bills G.F."/>
            <person name="Liu X."/>
            <person name="An Z."/>
        </authorList>
    </citation>
    <scope>NUCLEOTIDE SEQUENCE [LARGE SCALE GENOMIC DNA]</scope>
    <source>
        <strain evidence="5">ATCC 20868 / MF5171</strain>
    </source>
</reference>
<dbReference type="AlphaFoldDB" id="S3CUN6"/>
<evidence type="ECO:0000313" key="4">
    <source>
        <dbReference type="EMBL" id="EPE29335.1"/>
    </source>
</evidence>
<evidence type="ECO:0000259" key="3">
    <source>
        <dbReference type="Pfam" id="PF09811"/>
    </source>
</evidence>
<protein>
    <recommendedName>
        <fullName evidence="3">Essential protein Yae1 N-terminal domain-containing protein</fullName>
    </recommendedName>
</protein>
<name>S3CUN6_GLAL2</name>
<feature type="region of interest" description="Disordered" evidence="2">
    <location>
        <begin position="149"/>
        <end position="209"/>
    </location>
</feature>
<organism evidence="4 5">
    <name type="scientific">Glarea lozoyensis (strain ATCC 20868 / MF5171)</name>
    <dbReference type="NCBI Taxonomy" id="1116229"/>
    <lineage>
        <taxon>Eukaryota</taxon>
        <taxon>Fungi</taxon>
        <taxon>Dikarya</taxon>
        <taxon>Ascomycota</taxon>
        <taxon>Pezizomycotina</taxon>
        <taxon>Leotiomycetes</taxon>
        <taxon>Helotiales</taxon>
        <taxon>Helotiaceae</taxon>
        <taxon>Glarea</taxon>
    </lineage>
</organism>
<dbReference type="GeneID" id="19459553"/>
<dbReference type="EMBL" id="KE145367">
    <property type="protein sequence ID" value="EPE29335.1"/>
    <property type="molecule type" value="Genomic_DNA"/>
</dbReference>
<evidence type="ECO:0000256" key="1">
    <source>
        <dbReference type="ARBA" id="ARBA00038090"/>
    </source>
</evidence>
<dbReference type="STRING" id="1116229.S3CUN6"/>
<keyword evidence="5" id="KW-1185">Reference proteome</keyword>
<accession>S3CUN6</accession>